<accession>A0A369Q5W8</accession>
<evidence type="ECO:0000256" key="1">
    <source>
        <dbReference type="SAM" id="MobiDB-lite"/>
    </source>
</evidence>
<proteinExistence type="predicted"/>
<feature type="compositionally biased region" description="Polar residues" evidence="1">
    <location>
        <begin position="1"/>
        <end position="26"/>
    </location>
</feature>
<feature type="region of interest" description="Disordered" evidence="1">
    <location>
        <begin position="1"/>
        <end position="28"/>
    </location>
</feature>
<dbReference type="AlphaFoldDB" id="A0A369Q5W8"/>
<dbReference type="Proteomes" id="UP000253961">
    <property type="component" value="Unassembled WGS sequence"/>
</dbReference>
<dbReference type="RefSeq" id="WP_115401728.1">
    <property type="nucleotide sequence ID" value="NZ_QPKV01000002.1"/>
</dbReference>
<name>A0A369Q5W8_9SPHI</name>
<dbReference type="EMBL" id="QPKV01000002">
    <property type="protein sequence ID" value="RDC58319.1"/>
    <property type="molecule type" value="Genomic_DNA"/>
</dbReference>
<sequence length="130" mass="14822">MVQTNYRQFPSLQGEGQQKRTNTTSINRERCSERLFNYCSDGKNLSPSSPLLEERGRGAESKVFKIWFKPITANFPLFKERDSKKEQTPLPLIGRGVVSDCLIIVAMEKTSPLHALSLKRRGEGQKMQSF</sequence>
<comment type="caution">
    <text evidence="2">The sequence shown here is derived from an EMBL/GenBank/DDBJ whole genome shotgun (WGS) entry which is preliminary data.</text>
</comment>
<gene>
    <name evidence="2" type="ORF">DU508_05140</name>
</gene>
<reference evidence="2 3" key="1">
    <citation type="submission" date="2018-07" db="EMBL/GenBank/DDBJ databases">
        <title>Pedobacter sp. nov., isolated from soil.</title>
        <authorList>
            <person name="Zhou L.Y."/>
            <person name="Du Z.J."/>
        </authorList>
    </citation>
    <scope>NUCLEOTIDE SEQUENCE [LARGE SCALE GENOMIC DNA]</scope>
    <source>
        <strain evidence="2 3">JDX94</strain>
    </source>
</reference>
<organism evidence="2 3">
    <name type="scientific">Pedobacter chinensis</name>
    <dbReference type="NCBI Taxonomy" id="2282421"/>
    <lineage>
        <taxon>Bacteria</taxon>
        <taxon>Pseudomonadati</taxon>
        <taxon>Bacteroidota</taxon>
        <taxon>Sphingobacteriia</taxon>
        <taxon>Sphingobacteriales</taxon>
        <taxon>Sphingobacteriaceae</taxon>
        <taxon>Pedobacter</taxon>
    </lineage>
</organism>
<keyword evidence="3" id="KW-1185">Reference proteome</keyword>
<evidence type="ECO:0000313" key="2">
    <source>
        <dbReference type="EMBL" id="RDC58319.1"/>
    </source>
</evidence>
<protein>
    <submittedName>
        <fullName evidence="2">Uncharacterized protein</fullName>
    </submittedName>
</protein>
<evidence type="ECO:0000313" key="3">
    <source>
        <dbReference type="Proteomes" id="UP000253961"/>
    </source>
</evidence>